<name>A0A8S5M7T1_9CAUD</name>
<sequence length="232" mass="28006">MEEKEWLTVPGFPGYEVNGKQEIRSLKRRKEIMLKVIGPGKVVTLFDEEKERHCISWARFYYCAMNRIDPRKLERKGIFISIRNGEFKVETLRERIRSIKEMPSYKDAQLTLLQIEKRYEECRRFMDMVMEYYRTGDGKKLTLFLFGLKDELNLYMINSLKQCVPETRDEIFGESVDIILRTIDRRNRIVDNPYRFMYATVRNLVKRIRKRNAVERDLNENILYDKTYLNTI</sequence>
<proteinExistence type="predicted"/>
<accession>A0A8S5M7T1</accession>
<reference evidence="1" key="1">
    <citation type="journal article" date="2021" name="Proc. Natl. Acad. Sci. U.S.A.">
        <title>A Catalog of Tens of Thousands of Viruses from Human Metagenomes Reveals Hidden Associations with Chronic Diseases.</title>
        <authorList>
            <person name="Tisza M.J."/>
            <person name="Buck C.B."/>
        </authorList>
    </citation>
    <scope>NUCLEOTIDE SEQUENCE</scope>
    <source>
        <strain evidence="1">CtAbS6</strain>
    </source>
</reference>
<organism evidence="1">
    <name type="scientific">Myoviridae sp. ctAbS6</name>
    <dbReference type="NCBI Taxonomy" id="2826628"/>
    <lineage>
        <taxon>Viruses</taxon>
        <taxon>Duplodnaviria</taxon>
        <taxon>Heunggongvirae</taxon>
        <taxon>Uroviricota</taxon>
        <taxon>Caudoviricetes</taxon>
    </lineage>
</organism>
<protein>
    <submittedName>
        <fullName evidence="1">Uncharacterized protein</fullName>
    </submittedName>
</protein>
<dbReference type="EMBL" id="BK014838">
    <property type="protein sequence ID" value="DAD78027.1"/>
    <property type="molecule type" value="Genomic_DNA"/>
</dbReference>
<evidence type="ECO:0000313" key="1">
    <source>
        <dbReference type="EMBL" id="DAD78027.1"/>
    </source>
</evidence>